<dbReference type="EMBL" id="CP036422">
    <property type="protein sequence ID" value="QFU76603.1"/>
    <property type="molecule type" value="Genomic_DNA"/>
</dbReference>
<dbReference type="Gene3D" id="3.40.710.10">
    <property type="entry name" value="DD-peptidase/beta-lactamase superfamily"/>
    <property type="match status" value="1"/>
</dbReference>
<dbReference type="OrthoDB" id="9814204at2"/>
<dbReference type="PANTHER" id="PTHR43283">
    <property type="entry name" value="BETA-LACTAMASE-RELATED"/>
    <property type="match status" value="1"/>
</dbReference>
<evidence type="ECO:0000259" key="1">
    <source>
        <dbReference type="Pfam" id="PF00144"/>
    </source>
</evidence>
<keyword evidence="3" id="KW-1185">Reference proteome</keyword>
<keyword evidence="2" id="KW-0378">Hydrolase</keyword>
<proteinExistence type="predicted"/>
<sequence>MIKKVVLATVLATVAFLAWDFYSAPVFWKRMAATFSASGKGAYSEVFDNREVVRGAPEERDLPVAPSGLASISGDALADMVEYAAYFDSFSLLVLHRGQVQLEWYRDDYSAASLTQSQSMHKSIQALLIGQALAEGLIASIDDPVGKYLSEWRDDPRGDITINELLQMSSGLESFSGGFNPWGDAFRWLYADDTRAATLAFGQSGAAGEQFDYNDLNAQLLGLVLSEATGERYADYLSRVLWQPLGNSDAQVWLDRPGGEAMHACCLLATTRDWARLGQLLLQEGQWDGEAVLDAQWIQRAATPSPHTPHYGFQIWLASNVQANPRKTGYQRKADWLDPATFYFSGYGAQRVYVSPNYDLVIVRTGPAAGYFPKIIEEWDNSFLVNRAIQGLQQESP</sequence>
<dbReference type="AlphaFoldDB" id="A0A5P9NL58"/>
<dbReference type="RefSeq" id="WP_153239745.1">
    <property type="nucleotide sequence ID" value="NZ_CP036422.1"/>
</dbReference>
<dbReference type="GO" id="GO:0016787">
    <property type="term" value="F:hydrolase activity"/>
    <property type="evidence" value="ECO:0007669"/>
    <property type="project" value="UniProtKB-KW"/>
</dbReference>
<dbReference type="KEGG" id="halc:EY643_13570"/>
<dbReference type="Pfam" id="PF00144">
    <property type="entry name" value="Beta-lactamase"/>
    <property type="match status" value="1"/>
</dbReference>
<protein>
    <submittedName>
        <fullName evidence="2">Class C beta-lactamase-related serine hydrolase</fullName>
    </submittedName>
</protein>
<accession>A0A5P9NL58</accession>
<gene>
    <name evidence="2" type="ORF">EY643_13570</name>
</gene>
<feature type="domain" description="Beta-lactamase-related" evidence="1">
    <location>
        <begin position="89"/>
        <end position="363"/>
    </location>
</feature>
<dbReference type="InterPro" id="IPR050789">
    <property type="entry name" value="Diverse_Enzym_Activities"/>
</dbReference>
<dbReference type="Proteomes" id="UP000326287">
    <property type="component" value="Chromosome"/>
</dbReference>
<name>A0A5P9NL58_9GAMM</name>
<dbReference type="InterPro" id="IPR001466">
    <property type="entry name" value="Beta-lactam-related"/>
</dbReference>
<evidence type="ECO:0000313" key="2">
    <source>
        <dbReference type="EMBL" id="QFU76603.1"/>
    </source>
</evidence>
<reference evidence="2 3" key="1">
    <citation type="submission" date="2019-02" db="EMBL/GenBank/DDBJ databases">
        <authorList>
            <person name="Li S.-H."/>
        </authorList>
    </citation>
    <scope>NUCLEOTIDE SEQUENCE [LARGE SCALE GENOMIC DNA]</scope>
    <source>
        <strain evidence="2 3">IMCC14385</strain>
    </source>
</reference>
<dbReference type="SUPFAM" id="SSF56601">
    <property type="entry name" value="beta-lactamase/transpeptidase-like"/>
    <property type="match status" value="1"/>
</dbReference>
<evidence type="ECO:0000313" key="3">
    <source>
        <dbReference type="Proteomes" id="UP000326287"/>
    </source>
</evidence>
<dbReference type="PANTHER" id="PTHR43283:SF7">
    <property type="entry name" value="BETA-LACTAMASE-RELATED DOMAIN-CONTAINING PROTEIN"/>
    <property type="match status" value="1"/>
</dbReference>
<organism evidence="2 3">
    <name type="scientific">Halioglobus maricola</name>
    <dbReference type="NCBI Taxonomy" id="2601894"/>
    <lineage>
        <taxon>Bacteria</taxon>
        <taxon>Pseudomonadati</taxon>
        <taxon>Pseudomonadota</taxon>
        <taxon>Gammaproteobacteria</taxon>
        <taxon>Cellvibrionales</taxon>
        <taxon>Halieaceae</taxon>
        <taxon>Halioglobus</taxon>
    </lineage>
</organism>
<dbReference type="InterPro" id="IPR012338">
    <property type="entry name" value="Beta-lactam/transpept-like"/>
</dbReference>